<dbReference type="PATRIC" id="fig|1423730.4.peg.1082"/>
<accession>A0A0R2FCX7</accession>
<evidence type="ECO:0000313" key="2">
    <source>
        <dbReference type="EMBL" id="KRN25115.1"/>
    </source>
</evidence>
<evidence type="ECO:0000259" key="1">
    <source>
        <dbReference type="PROSITE" id="PS51819"/>
    </source>
</evidence>
<dbReference type="SUPFAM" id="SSF54593">
    <property type="entry name" value="Glyoxalase/Bleomycin resistance protein/Dihydroxybiphenyl dioxygenase"/>
    <property type="match status" value="1"/>
</dbReference>
<proteinExistence type="predicted"/>
<dbReference type="AlphaFoldDB" id="A0A0R2FCX7"/>
<feature type="domain" description="VOC" evidence="1">
    <location>
        <begin position="14"/>
        <end position="130"/>
    </location>
</feature>
<organism evidence="2 3">
    <name type="scientific">Lacticaseibacillus camelliae DSM 22697 = JCM 13995</name>
    <dbReference type="NCBI Taxonomy" id="1423730"/>
    <lineage>
        <taxon>Bacteria</taxon>
        <taxon>Bacillati</taxon>
        <taxon>Bacillota</taxon>
        <taxon>Bacilli</taxon>
        <taxon>Lactobacillales</taxon>
        <taxon>Lactobacillaceae</taxon>
        <taxon>Lacticaseibacillus</taxon>
    </lineage>
</organism>
<keyword evidence="3" id="KW-1185">Reference proteome</keyword>
<dbReference type="InterPro" id="IPR029068">
    <property type="entry name" value="Glyas_Bleomycin-R_OHBP_Dase"/>
</dbReference>
<evidence type="ECO:0000313" key="3">
    <source>
        <dbReference type="Proteomes" id="UP000050865"/>
    </source>
</evidence>
<dbReference type="EMBL" id="AYZJ01000019">
    <property type="protein sequence ID" value="KRN25115.1"/>
    <property type="molecule type" value="Genomic_DNA"/>
</dbReference>
<name>A0A0R2FCX7_9LACO</name>
<dbReference type="STRING" id="1423730.FC75_GL001028"/>
<reference evidence="2 3" key="1">
    <citation type="journal article" date="2015" name="Genome Announc.">
        <title>Expanding the biotechnology potential of lactobacilli through comparative genomics of 213 strains and associated genera.</title>
        <authorList>
            <person name="Sun Z."/>
            <person name="Harris H.M."/>
            <person name="McCann A."/>
            <person name="Guo C."/>
            <person name="Argimon S."/>
            <person name="Zhang W."/>
            <person name="Yang X."/>
            <person name="Jeffery I.B."/>
            <person name="Cooney J.C."/>
            <person name="Kagawa T.F."/>
            <person name="Liu W."/>
            <person name="Song Y."/>
            <person name="Salvetti E."/>
            <person name="Wrobel A."/>
            <person name="Rasinkangas P."/>
            <person name="Parkhill J."/>
            <person name="Rea M.C."/>
            <person name="O'Sullivan O."/>
            <person name="Ritari J."/>
            <person name="Douillard F.P."/>
            <person name="Paul Ross R."/>
            <person name="Yang R."/>
            <person name="Briner A.E."/>
            <person name="Felis G.E."/>
            <person name="de Vos W.M."/>
            <person name="Barrangou R."/>
            <person name="Klaenhammer T.R."/>
            <person name="Caufield P.W."/>
            <person name="Cui Y."/>
            <person name="Zhang H."/>
            <person name="O'Toole P.W."/>
        </authorList>
    </citation>
    <scope>NUCLEOTIDE SEQUENCE [LARGE SCALE GENOMIC DNA]</scope>
    <source>
        <strain evidence="2 3">DSM 22697</strain>
    </source>
</reference>
<dbReference type="Pfam" id="PF00903">
    <property type="entry name" value="Glyoxalase"/>
    <property type="match status" value="1"/>
</dbReference>
<dbReference type="PANTHER" id="PTHR43279:SF1">
    <property type="entry name" value="CATECHOL-2,3-DIOXYGENASE"/>
    <property type="match status" value="1"/>
</dbReference>
<dbReference type="InterPro" id="IPR004360">
    <property type="entry name" value="Glyas_Fos-R_dOase_dom"/>
</dbReference>
<protein>
    <recommendedName>
        <fullName evidence="1">VOC domain-containing protein</fullName>
    </recommendedName>
</protein>
<gene>
    <name evidence="2" type="ORF">FC75_GL001028</name>
</gene>
<dbReference type="Proteomes" id="UP000050865">
    <property type="component" value="Unassembled WGS sequence"/>
</dbReference>
<sequence length="287" mass="31717">MSKMTQMMLNPSSRIGFVALRVHDLTVMRAWYVQMLGLEVLQDSRHQVLLGLQANHRVLLLLEGGGNISKTPTAGLSAFALSVPTLPVVLKQVAWLHAQGVAVSPWFKTGFSRGVRVNDPEGNEVILEYDEGPRLVVGHGYNFTDAAGKPLPTPHLPKAPRRAPLLPPPSFIGRLVVETPALMATIDHVQNTLGFILQQKTPNWGYLTVGDNTMHFGIEVVKRQLGPRPADVIGAHYVSVIIPNHSMMNLLQLNLQTRGWIDFDYDAANDYLMIDGPNHLTLWFSIA</sequence>
<comment type="caution">
    <text evidence="2">The sequence shown here is derived from an EMBL/GenBank/DDBJ whole genome shotgun (WGS) entry which is preliminary data.</text>
</comment>
<dbReference type="PROSITE" id="PS51819">
    <property type="entry name" value="VOC"/>
    <property type="match status" value="1"/>
</dbReference>
<dbReference type="InterPro" id="IPR037523">
    <property type="entry name" value="VOC_core"/>
</dbReference>
<dbReference type="PANTHER" id="PTHR43279">
    <property type="entry name" value="CATECHOL-2,3-DIOXYGENASE"/>
    <property type="match status" value="1"/>
</dbReference>
<dbReference type="Gene3D" id="3.10.180.10">
    <property type="entry name" value="2,3-Dihydroxybiphenyl 1,2-Dioxygenase, domain 1"/>
    <property type="match status" value="2"/>
</dbReference>